<dbReference type="RefSeq" id="WP_208154096.1">
    <property type="nucleotide sequence ID" value="NZ_JAGEVF010000005.1"/>
</dbReference>
<gene>
    <name evidence="3" type="ORF">J4050_08245</name>
</gene>
<feature type="chain" id="PRO_5045088565" evidence="2">
    <location>
        <begin position="22"/>
        <end position="183"/>
    </location>
</feature>
<keyword evidence="4" id="KW-1185">Reference proteome</keyword>
<evidence type="ECO:0000256" key="2">
    <source>
        <dbReference type="SAM" id="SignalP"/>
    </source>
</evidence>
<sequence length="183" mass="21491">MHLNFFGIILFLLLVFSQPKANDEALSWKDNRPLTWADFKARPQSNSSALAQTSSGISFGYSLKTRDGRIVDYNTNVQAHFYPNKSWYLKDKADGYILKHEQLHFDITELYARHFRKRLKSIRVNQNLRQQLANLQNDINKAVNKTQKRYDAETNHSINREAQKIWQSTIAKELERLQEFSSK</sequence>
<feature type="signal peptide" evidence="2">
    <location>
        <begin position="1"/>
        <end position="21"/>
    </location>
</feature>
<keyword evidence="1" id="KW-0175">Coiled coil</keyword>
<name>A0ABS3T1W2_9FLAO</name>
<evidence type="ECO:0000313" key="3">
    <source>
        <dbReference type="EMBL" id="MBO3116733.1"/>
    </source>
</evidence>
<keyword evidence="2" id="KW-0732">Signal</keyword>
<reference evidence="3 4" key="1">
    <citation type="submission" date="2021-03" db="EMBL/GenBank/DDBJ databases">
        <title>Winogradskyella sp. nov., isolated from costal sediment.</title>
        <authorList>
            <person name="Gao C."/>
        </authorList>
    </citation>
    <scope>NUCLEOTIDE SEQUENCE [LARGE SCALE GENOMIC DNA]</scope>
    <source>
        <strain evidence="3 4">DF17</strain>
    </source>
</reference>
<evidence type="ECO:0000256" key="1">
    <source>
        <dbReference type="SAM" id="Coils"/>
    </source>
</evidence>
<protein>
    <submittedName>
        <fullName evidence="3">DUF922 domain-containing protein</fullName>
    </submittedName>
</protein>
<evidence type="ECO:0000313" key="4">
    <source>
        <dbReference type="Proteomes" id="UP000676776"/>
    </source>
</evidence>
<comment type="caution">
    <text evidence="3">The sequence shown here is derived from an EMBL/GenBank/DDBJ whole genome shotgun (WGS) entry which is preliminary data.</text>
</comment>
<dbReference type="InterPro" id="IPR010321">
    <property type="entry name" value="DUF922"/>
</dbReference>
<proteinExistence type="predicted"/>
<accession>A0ABS3T1W2</accession>
<dbReference type="Pfam" id="PF06037">
    <property type="entry name" value="DUF922"/>
    <property type="match status" value="1"/>
</dbReference>
<feature type="coiled-coil region" evidence="1">
    <location>
        <begin position="118"/>
        <end position="145"/>
    </location>
</feature>
<organism evidence="3 4">
    <name type="scientific">Winogradskyella pelagia</name>
    <dbReference type="NCBI Taxonomy" id="2819984"/>
    <lineage>
        <taxon>Bacteria</taxon>
        <taxon>Pseudomonadati</taxon>
        <taxon>Bacteroidota</taxon>
        <taxon>Flavobacteriia</taxon>
        <taxon>Flavobacteriales</taxon>
        <taxon>Flavobacteriaceae</taxon>
        <taxon>Winogradskyella</taxon>
    </lineage>
</organism>
<dbReference type="EMBL" id="JAGEVF010000005">
    <property type="protein sequence ID" value="MBO3116733.1"/>
    <property type="molecule type" value="Genomic_DNA"/>
</dbReference>
<dbReference type="Proteomes" id="UP000676776">
    <property type="component" value="Unassembled WGS sequence"/>
</dbReference>